<feature type="transmembrane region" description="Helical" evidence="8">
    <location>
        <begin position="239"/>
        <end position="266"/>
    </location>
</feature>
<proteinExistence type="inferred from homology"/>
<keyword evidence="6 8" id="KW-1133">Transmembrane helix</keyword>
<comment type="similarity">
    <text evidence="2">Belongs to the binding-protein-dependent transport system permease family. FecCD subfamily.</text>
</comment>
<dbReference type="KEGG" id="ble:BleG1_3400"/>
<dbReference type="PANTHER" id="PTHR30472">
    <property type="entry name" value="FERRIC ENTEROBACTIN TRANSPORT SYSTEM PERMEASE PROTEIN"/>
    <property type="match status" value="1"/>
</dbReference>
<evidence type="ECO:0000256" key="6">
    <source>
        <dbReference type="ARBA" id="ARBA00022989"/>
    </source>
</evidence>
<dbReference type="AlphaFoldDB" id="A0A060M0H8"/>
<gene>
    <name evidence="9" type="ORF">BleG1_3400</name>
</gene>
<evidence type="ECO:0000256" key="2">
    <source>
        <dbReference type="ARBA" id="ARBA00007935"/>
    </source>
</evidence>
<dbReference type="Gene3D" id="1.10.3470.10">
    <property type="entry name" value="ABC transporter involved in vitamin B12 uptake, BtuC"/>
    <property type="match status" value="1"/>
</dbReference>
<feature type="transmembrane region" description="Helical" evidence="8">
    <location>
        <begin position="96"/>
        <end position="114"/>
    </location>
</feature>
<evidence type="ECO:0000313" key="9">
    <source>
        <dbReference type="EMBL" id="AIC95947.1"/>
    </source>
</evidence>
<organism evidence="9 10">
    <name type="scientific">Shouchella lehensis G1</name>
    <dbReference type="NCBI Taxonomy" id="1246626"/>
    <lineage>
        <taxon>Bacteria</taxon>
        <taxon>Bacillati</taxon>
        <taxon>Bacillota</taxon>
        <taxon>Bacilli</taxon>
        <taxon>Bacillales</taxon>
        <taxon>Bacillaceae</taxon>
        <taxon>Shouchella</taxon>
    </lineage>
</organism>
<feature type="transmembrane region" description="Helical" evidence="8">
    <location>
        <begin position="307"/>
        <end position="327"/>
    </location>
</feature>
<feature type="transmembrane region" description="Helical" evidence="8">
    <location>
        <begin position="199"/>
        <end position="218"/>
    </location>
</feature>
<dbReference type="HOGENOM" id="CLU_013016_0_3_9"/>
<dbReference type="Proteomes" id="UP000027142">
    <property type="component" value="Chromosome"/>
</dbReference>
<keyword evidence="7 8" id="KW-0472">Membrane</keyword>
<feature type="transmembrane region" description="Helical" evidence="8">
    <location>
        <begin position="67"/>
        <end position="84"/>
    </location>
</feature>
<dbReference type="PANTHER" id="PTHR30472:SF68">
    <property type="entry name" value="FERRICHROME TRANSPORT SYSTEM PERMEASE PROTEIN FHUB"/>
    <property type="match status" value="1"/>
</dbReference>
<feature type="transmembrane region" description="Helical" evidence="8">
    <location>
        <begin position="15"/>
        <end position="39"/>
    </location>
</feature>
<evidence type="ECO:0000256" key="4">
    <source>
        <dbReference type="ARBA" id="ARBA00022475"/>
    </source>
</evidence>
<dbReference type="InterPro" id="IPR000522">
    <property type="entry name" value="ABC_transptr_permease_BtuC"/>
</dbReference>
<feature type="transmembrane region" description="Helical" evidence="8">
    <location>
        <begin position="152"/>
        <end position="173"/>
    </location>
</feature>
<feature type="transmembrane region" description="Helical" evidence="8">
    <location>
        <begin position="120"/>
        <end position="140"/>
    </location>
</feature>
<dbReference type="PATRIC" id="fig|1246626.3.peg.3382"/>
<dbReference type="InterPro" id="IPR037294">
    <property type="entry name" value="ABC_BtuC-like"/>
</dbReference>
<dbReference type="GO" id="GO:0033214">
    <property type="term" value="P:siderophore-iron import into cell"/>
    <property type="evidence" value="ECO:0007669"/>
    <property type="project" value="TreeGrafter"/>
</dbReference>
<evidence type="ECO:0000313" key="10">
    <source>
        <dbReference type="Proteomes" id="UP000027142"/>
    </source>
</evidence>
<comment type="subcellular location">
    <subcellularLocation>
        <location evidence="1">Cell membrane</location>
        <topology evidence="1">Multi-pass membrane protein</topology>
    </subcellularLocation>
</comment>
<keyword evidence="5 8" id="KW-0812">Transmembrane</keyword>
<accession>A0A060M0H8</accession>
<dbReference type="STRING" id="1246626.BleG1_3400"/>
<dbReference type="SUPFAM" id="SSF81345">
    <property type="entry name" value="ABC transporter involved in vitamin B12 uptake, BtuC"/>
    <property type="match status" value="1"/>
</dbReference>
<keyword evidence="3" id="KW-0813">Transport</keyword>
<dbReference type="FunFam" id="1.10.3470.10:FF:000001">
    <property type="entry name" value="Vitamin B12 ABC transporter permease BtuC"/>
    <property type="match status" value="1"/>
</dbReference>
<dbReference type="CDD" id="cd06550">
    <property type="entry name" value="TM_ABC_iron-siderophores_like"/>
    <property type="match status" value="1"/>
</dbReference>
<dbReference type="GO" id="GO:0022857">
    <property type="term" value="F:transmembrane transporter activity"/>
    <property type="evidence" value="ECO:0007669"/>
    <property type="project" value="InterPro"/>
</dbReference>
<dbReference type="EMBL" id="CP003923">
    <property type="protein sequence ID" value="AIC95947.1"/>
    <property type="molecule type" value="Genomic_DNA"/>
</dbReference>
<reference evidence="9 10" key="1">
    <citation type="journal article" date="2014" name="Gene">
        <title>A comparative genomic analysis of the alkalitolerant soil bacterium Bacillus lehensis G1.</title>
        <authorList>
            <person name="Noor Y.M."/>
            <person name="Samsulrizal N.H."/>
            <person name="Jema'on N.A."/>
            <person name="Low K.O."/>
            <person name="Ramli A.N."/>
            <person name="Alias N.I."/>
            <person name="Damis S.I."/>
            <person name="Fuzi S.F."/>
            <person name="Isa M.N."/>
            <person name="Murad A.M."/>
            <person name="Raih M.F."/>
            <person name="Bakar F.D."/>
            <person name="Najimudin N."/>
            <person name="Mahadi N.M."/>
            <person name="Illias R.M."/>
        </authorList>
    </citation>
    <scope>NUCLEOTIDE SEQUENCE [LARGE SCALE GENOMIC DNA]</scope>
    <source>
        <strain evidence="9 10">G1</strain>
    </source>
</reference>
<dbReference type="GO" id="GO:0005886">
    <property type="term" value="C:plasma membrane"/>
    <property type="evidence" value="ECO:0007669"/>
    <property type="project" value="UniProtKB-SubCell"/>
</dbReference>
<evidence type="ECO:0000256" key="8">
    <source>
        <dbReference type="SAM" id="Phobius"/>
    </source>
</evidence>
<keyword evidence="10" id="KW-1185">Reference proteome</keyword>
<dbReference type="eggNOG" id="COG0609">
    <property type="taxonomic scope" value="Bacteria"/>
</dbReference>
<dbReference type="RefSeq" id="WP_038483461.1">
    <property type="nucleotide sequence ID" value="NZ_CP003923.1"/>
</dbReference>
<evidence type="ECO:0000256" key="5">
    <source>
        <dbReference type="ARBA" id="ARBA00022692"/>
    </source>
</evidence>
<keyword evidence="4" id="KW-1003">Cell membrane</keyword>
<evidence type="ECO:0000256" key="7">
    <source>
        <dbReference type="ARBA" id="ARBA00023136"/>
    </source>
</evidence>
<protein>
    <submittedName>
        <fullName evidence="9">Fe(3+)-citrate import system permease protein</fullName>
    </submittedName>
</protein>
<evidence type="ECO:0000256" key="1">
    <source>
        <dbReference type="ARBA" id="ARBA00004651"/>
    </source>
</evidence>
<evidence type="ECO:0000256" key="3">
    <source>
        <dbReference type="ARBA" id="ARBA00022448"/>
    </source>
</evidence>
<dbReference type="OrthoDB" id="9811721at2"/>
<sequence>MSELTVQTRNKRRKWLAIGLPIFLAVSFLTGIFLGAVTFTLTDLTEALQNQTQANALILINVRLPRLIVAAFAGACLAAAGTILQGVMKNPLADPSIIGVTAGAGLAASIAMVALPQYGFLTPAFAFVGAIIAMLCIYTLSWEKGASPLKIILAGVAINALCGALQSGIMILYSDRVQGILPWLAGGFQGRGWYHVEFVWPYAVIGLILALLAIRPLNLMLLGDHTAKLLGAPVERMRFYLILLSALLAGAAVSVAGLLGFVGLVVPHMIRLLIGSDSRYLLPFSMIGGAALVVFTDSLARTVFDPIELPVGILLACLGAPFFLYLLKKNTIRL</sequence>
<name>A0A060M0H8_9BACI</name>
<dbReference type="Pfam" id="PF01032">
    <property type="entry name" value="FecCD"/>
    <property type="match status" value="1"/>
</dbReference>